<keyword evidence="1" id="KW-0677">Repeat</keyword>
<dbReference type="Gene3D" id="1.10.1780.10">
    <property type="entry name" value="Clp, N-terminal domain"/>
    <property type="match status" value="1"/>
</dbReference>
<dbReference type="InterPro" id="IPR004176">
    <property type="entry name" value="Clp_R_N"/>
</dbReference>
<sequence>MAGPPARLDELIAYVVGRQPDGPALERLSDANLVGEYLGDVADHLVDHFVELARQDGASWAEIGRRLGVSKQAAQKRFVAKRAEAADLLPPGVLARFTDRARNVMERAEEEALRAGHDEVNGGHLLLGLMHEPDGLAVRALVGLGAPTETVRAATRATLDPPGAPRPGPLTLSPGAQRVRDLTFQEALRLGHNYVGTEHLLLGLLRRPTEPGARVLVALGVTREAVESWVVEAYTRAGPEGSTG</sequence>
<keyword evidence="4" id="KW-1185">Reference proteome</keyword>
<proteinExistence type="predicted"/>
<dbReference type="InterPro" id="IPR044217">
    <property type="entry name" value="CLPT1/2"/>
</dbReference>
<dbReference type="RefSeq" id="WP_121153438.1">
    <property type="nucleotide sequence ID" value="NZ_RBKT01000001.1"/>
</dbReference>
<dbReference type="SUPFAM" id="SSF81923">
    <property type="entry name" value="Double Clp-N motif"/>
    <property type="match status" value="1"/>
</dbReference>
<evidence type="ECO:0000256" key="1">
    <source>
        <dbReference type="PROSITE-ProRule" id="PRU01251"/>
    </source>
</evidence>
<gene>
    <name evidence="3" type="ORF">BDK92_0021</name>
</gene>
<name>A0A495JBR3_9ACTN</name>
<comment type="caution">
    <text evidence="3">The sequence shown here is derived from an EMBL/GenBank/DDBJ whole genome shotgun (WGS) entry which is preliminary data.</text>
</comment>
<dbReference type="Proteomes" id="UP000277671">
    <property type="component" value="Unassembled WGS sequence"/>
</dbReference>
<dbReference type="OrthoDB" id="3290891at2"/>
<dbReference type="EMBL" id="RBKT01000001">
    <property type="protein sequence ID" value="RKR85812.1"/>
    <property type="molecule type" value="Genomic_DNA"/>
</dbReference>
<feature type="domain" description="Clp R" evidence="2">
    <location>
        <begin position="94"/>
        <end position="238"/>
    </location>
</feature>
<dbReference type="InterPro" id="IPR036628">
    <property type="entry name" value="Clp_N_dom_sf"/>
</dbReference>
<protein>
    <submittedName>
        <fullName evidence="3">ClpA/ClpB-like protein</fullName>
    </submittedName>
</protein>
<evidence type="ECO:0000313" key="3">
    <source>
        <dbReference type="EMBL" id="RKR85812.1"/>
    </source>
</evidence>
<evidence type="ECO:0000313" key="4">
    <source>
        <dbReference type="Proteomes" id="UP000277671"/>
    </source>
</evidence>
<dbReference type="Pfam" id="PF02861">
    <property type="entry name" value="Clp_N"/>
    <property type="match status" value="1"/>
</dbReference>
<reference evidence="3 4" key="1">
    <citation type="submission" date="2018-10" db="EMBL/GenBank/DDBJ databases">
        <title>Sequencing the genomes of 1000 actinobacteria strains.</title>
        <authorList>
            <person name="Klenk H.-P."/>
        </authorList>
    </citation>
    <scope>NUCLEOTIDE SEQUENCE [LARGE SCALE GENOMIC DNA]</scope>
    <source>
        <strain evidence="3 4">DSM 45175</strain>
    </source>
</reference>
<evidence type="ECO:0000259" key="2">
    <source>
        <dbReference type="PROSITE" id="PS51903"/>
    </source>
</evidence>
<accession>A0A495JBR3</accession>
<organism evidence="3 4">
    <name type="scientific">Micromonospora pisi</name>
    <dbReference type="NCBI Taxonomy" id="589240"/>
    <lineage>
        <taxon>Bacteria</taxon>
        <taxon>Bacillati</taxon>
        <taxon>Actinomycetota</taxon>
        <taxon>Actinomycetes</taxon>
        <taxon>Micromonosporales</taxon>
        <taxon>Micromonosporaceae</taxon>
        <taxon>Micromonospora</taxon>
    </lineage>
</organism>
<dbReference type="PANTHER" id="PTHR47016:SF5">
    <property type="entry name" value="CLP DOMAIN SUPERFAMILY PROTEIN"/>
    <property type="match status" value="1"/>
</dbReference>
<dbReference type="PANTHER" id="PTHR47016">
    <property type="entry name" value="ATP-DEPENDENT CLP PROTEASE ATP-BINDING SUBUNIT CLPT1, CHLOROPLASTIC"/>
    <property type="match status" value="1"/>
</dbReference>
<dbReference type="PROSITE" id="PS51903">
    <property type="entry name" value="CLP_R"/>
    <property type="match status" value="1"/>
</dbReference>
<dbReference type="AlphaFoldDB" id="A0A495JBR3"/>